<dbReference type="InterPro" id="IPR036086">
    <property type="entry name" value="ParB/Sulfiredoxin_sf"/>
</dbReference>
<dbReference type="PANTHER" id="PTHR33375">
    <property type="entry name" value="CHROMOSOME-PARTITIONING PROTEIN PARB-RELATED"/>
    <property type="match status" value="1"/>
</dbReference>
<dbReference type="Proteomes" id="UP001193501">
    <property type="component" value="Unassembled WGS sequence"/>
</dbReference>
<dbReference type="GO" id="GO:0007059">
    <property type="term" value="P:chromosome segregation"/>
    <property type="evidence" value="ECO:0007669"/>
    <property type="project" value="TreeGrafter"/>
</dbReference>
<dbReference type="RefSeq" id="WP_168776815.1">
    <property type="nucleotide sequence ID" value="NZ_JAABNR010000046.1"/>
</dbReference>
<gene>
    <name evidence="2" type="ORF">GV832_20850</name>
</gene>
<dbReference type="SUPFAM" id="SSF110849">
    <property type="entry name" value="ParB/Sulfiredoxin"/>
    <property type="match status" value="1"/>
</dbReference>
<dbReference type="InterPro" id="IPR003115">
    <property type="entry name" value="ParB_N"/>
</dbReference>
<sequence length="342" mass="37280">MAKRKRLTLPMGLGGDDGFEAGETQPALAQEPPALFAPLGAPPIARVAGDSAAVAALEDIAREMTLARESGRLVLSLPLDIIDEAYLVRDRVHADPEELEALMASMRQRGQQVPIEVTALPGGRYGLISGWRRLTALRRLSRQDAQFTTALAILRRPDTAATAYLAMVEENELRVGLSYYERARIILRTVEQGVFPDTQTALARLFAPASKAKRSKIGSFSRIVHALDGVLRFPNHIPERLGLSLSRALDQDTGLAVAIADSLEADPALQPHREIERLEAFLAPKKPQAAALPSATRLPPNGTEELPGLFVETGLGYMTFRGPRLTAHLQMQIIGLLNQLRE</sequence>
<evidence type="ECO:0000259" key="1">
    <source>
        <dbReference type="SMART" id="SM00470"/>
    </source>
</evidence>
<protein>
    <submittedName>
        <fullName evidence="2">ParB N-terminal domain-containing protein</fullName>
    </submittedName>
</protein>
<organism evidence="2 3">
    <name type="scientific">Stagnihabitans tardus</name>
    <dbReference type="NCBI Taxonomy" id="2699202"/>
    <lineage>
        <taxon>Bacteria</taxon>
        <taxon>Pseudomonadati</taxon>
        <taxon>Pseudomonadota</taxon>
        <taxon>Alphaproteobacteria</taxon>
        <taxon>Rhodobacterales</taxon>
        <taxon>Paracoccaceae</taxon>
        <taxon>Stagnihabitans</taxon>
    </lineage>
</organism>
<dbReference type="SMART" id="SM00470">
    <property type="entry name" value="ParB"/>
    <property type="match status" value="1"/>
</dbReference>
<evidence type="ECO:0000313" key="2">
    <source>
        <dbReference type="EMBL" id="NBZ90036.1"/>
    </source>
</evidence>
<dbReference type="AlphaFoldDB" id="A0AAE5BWH8"/>
<comment type="caution">
    <text evidence="2">The sequence shown here is derived from an EMBL/GenBank/DDBJ whole genome shotgun (WGS) entry which is preliminary data.</text>
</comment>
<accession>A0AAE5BWH8</accession>
<dbReference type="InterPro" id="IPR050336">
    <property type="entry name" value="Chromosome_partition/occlusion"/>
</dbReference>
<dbReference type="EMBL" id="JAABNR010000046">
    <property type="protein sequence ID" value="NBZ90036.1"/>
    <property type="molecule type" value="Genomic_DNA"/>
</dbReference>
<proteinExistence type="predicted"/>
<keyword evidence="3" id="KW-1185">Reference proteome</keyword>
<feature type="domain" description="ParB-like N-terminal" evidence="1">
    <location>
        <begin position="75"/>
        <end position="172"/>
    </location>
</feature>
<dbReference type="Pfam" id="PF02195">
    <property type="entry name" value="ParB_N"/>
    <property type="match status" value="1"/>
</dbReference>
<dbReference type="Gene3D" id="3.90.1530.30">
    <property type="match status" value="1"/>
</dbReference>
<evidence type="ECO:0000313" key="3">
    <source>
        <dbReference type="Proteomes" id="UP001193501"/>
    </source>
</evidence>
<reference evidence="2" key="1">
    <citation type="submission" date="2020-01" db="EMBL/GenBank/DDBJ databases">
        <authorList>
            <person name="Chen W.-M."/>
        </authorList>
    </citation>
    <scope>NUCLEOTIDE SEQUENCE</scope>
    <source>
        <strain evidence="2">CYK-10</strain>
    </source>
</reference>
<dbReference type="CDD" id="cd16405">
    <property type="entry name" value="RepB_like_N"/>
    <property type="match status" value="1"/>
</dbReference>
<name>A0AAE5BWH8_9RHOB</name>
<dbReference type="PANTHER" id="PTHR33375:SF1">
    <property type="entry name" value="CHROMOSOME-PARTITIONING PROTEIN PARB-RELATED"/>
    <property type="match status" value="1"/>
</dbReference>
<dbReference type="GO" id="GO:0005694">
    <property type="term" value="C:chromosome"/>
    <property type="evidence" value="ECO:0007669"/>
    <property type="project" value="TreeGrafter"/>
</dbReference>
<dbReference type="InterPro" id="IPR037972">
    <property type="entry name" value="RepB_N"/>
</dbReference>